<sequence length="124" mass="14311">MKEAIIITNNPMSRDKLGNEYKVDFIEGATTNVYTKVRDYIHKGHKLLTHPLMSSIKPNETPYRTVVISKDNDSTVDIKSLGYIEEALHTTEKFLKNYGLPNWSKQILEDFQLIDYDLINHALV</sequence>
<dbReference type="NCBIfam" id="NF038093">
    <property type="entry name" value="GrdX"/>
    <property type="match status" value="1"/>
</dbReference>
<evidence type="ECO:0000313" key="2">
    <source>
        <dbReference type="Proteomes" id="UP000537131"/>
    </source>
</evidence>
<protein>
    <submittedName>
        <fullName evidence="1">GrdX protein</fullName>
    </submittedName>
</protein>
<dbReference type="AlphaFoldDB" id="A0A7Y0HPP6"/>
<dbReference type="Proteomes" id="UP000537131">
    <property type="component" value="Unassembled WGS sequence"/>
</dbReference>
<organism evidence="1 2">
    <name type="scientific">Clostridium muellerianum</name>
    <dbReference type="NCBI Taxonomy" id="2716538"/>
    <lineage>
        <taxon>Bacteria</taxon>
        <taxon>Bacillati</taxon>
        <taxon>Bacillota</taxon>
        <taxon>Clostridia</taxon>
        <taxon>Eubacteriales</taxon>
        <taxon>Clostridiaceae</taxon>
        <taxon>Clostridium</taxon>
    </lineage>
</organism>
<dbReference type="EMBL" id="JABBNI010000063">
    <property type="protein sequence ID" value="NMM65279.1"/>
    <property type="molecule type" value="Genomic_DNA"/>
</dbReference>
<dbReference type="InterPro" id="IPR047735">
    <property type="entry name" value="GrdX-like"/>
</dbReference>
<name>A0A7Y0HPP6_9CLOT</name>
<dbReference type="RefSeq" id="WP_169299858.1">
    <property type="nucleotide sequence ID" value="NZ_JABBNI010000063.1"/>
</dbReference>
<reference evidence="1 2" key="1">
    <citation type="submission" date="2020-06" db="EMBL/GenBank/DDBJ databases">
        <title>Complete Genome Sequence of Clostridium muelleri sp. nov. P21T, an Acid-Alcohol Producing Acetogen Isolated from Old Hay.</title>
        <authorList>
            <person name="Duncan K.E."/>
            <person name="Tanner R.S."/>
        </authorList>
    </citation>
    <scope>NUCLEOTIDE SEQUENCE [LARGE SCALE GENOMIC DNA]</scope>
    <source>
        <strain evidence="1 2">P21</strain>
    </source>
</reference>
<accession>A0A7Y0HPP6</accession>
<evidence type="ECO:0000313" key="1">
    <source>
        <dbReference type="EMBL" id="NMM65279.1"/>
    </source>
</evidence>
<proteinExistence type="predicted"/>
<keyword evidence="2" id="KW-1185">Reference proteome</keyword>
<gene>
    <name evidence="1" type="ORF">HBE96_22100</name>
</gene>
<comment type="caution">
    <text evidence="1">The sequence shown here is derived from an EMBL/GenBank/DDBJ whole genome shotgun (WGS) entry which is preliminary data.</text>
</comment>